<gene>
    <name evidence="1" type="ORF">BCV72DRAFT_219027</name>
</gene>
<reference evidence="1" key="1">
    <citation type="journal article" date="2016" name="Proc. Natl. Acad. Sci. U.S.A.">
        <title>Lipid metabolic changes in an early divergent fungus govern the establishment of a mutualistic symbiosis with endobacteria.</title>
        <authorList>
            <person name="Lastovetsky O.A."/>
            <person name="Gaspar M.L."/>
            <person name="Mondo S.J."/>
            <person name="LaButti K.M."/>
            <person name="Sandor L."/>
            <person name="Grigoriev I.V."/>
            <person name="Henry S.A."/>
            <person name="Pawlowska T.E."/>
        </authorList>
    </citation>
    <scope>NUCLEOTIDE SEQUENCE [LARGE SCALE GENOMIC DNA]</scope>
    <source>
        <strain evidence="1">ATCC 52814</strain>
    </source>
</reference>
<sequence>NFKRYKRAITKCHHDEWTVAEEINKSFIPKLKQYTVDTTQVVNAHYKGAENSRLHGRAATEIYEQLSIIQAGEISAELLDEAIESTKRLAVHSWIQGVQHNEDAKDYAIKALKLPPSLKHLETKESGNKREAFSEDFITMYNEANYQQ</sequence>
<evidence type="ECO:0000313" key="1">
    <source>
        <dbReference type="EMBL" id="ORE12139.1"/>
    </source>
</evidence>
<protein>
    <submittedName>
        <fullName evidence="1">Uncharacterized protein</fullName>
    </submittedName>
</protein>
<organism evidence="1">
    <name type="scientific">Rhizopus microsporus var. microsporus</name>
    <dbReference type="NCBI Taxonomy" id="86635"/>
    <lineage>
        <taxon>Eukaryota</taxon>
        <taxon>Fungi</taxon>
        <taxon>Fungi incertae sedis</taxon>
        <taxon>Mucoromycota</taxon>
        <taxon>Mucoromycotina</taxon>
        <taxon>Mucoromycetes</taxon>
        <taxon>Mucorales</taxon>
        <taxon>Mucorineae</taxon>
        <taxon>Rhizopodaceae</taxon>
        <taxon>Rhizopus</taxon>
    </lineage>
</organism>
<dbReference type="VEuPathDB" id="FungiDB:BCV72DRAFT_219027"/>
<proteinExistence type="predicted"/>
<dbReference type="OrthoDB" id="2276628at2759"/>
<name>A0A1X0RJD7_RHIZD</name>
<dbReference type="Proteomes" id="UP000242414">
    <property type="component" value="Unassembled WGS sequence"/>
</dbReference>
<dbReference type="AlphaFoldDB" id="A0A1X0RJD7"/>
<dbReference type="EMBL" id="KV921853">
    <property type="protein sequence ID" value="ORE12139.1"/>
    <property type="molecule type" value="Genomic_DNA"/>
</dbReference>
<accession>A0A1X0RJD7</accession>
<feature type="non-terminal residue" evidence="1">
    <location>
        <position position="1"/>
    </location>
</feature>